<accession>A0A843TPP5</accession>
<comment type="caution">
    <text evidence="2">The sequence shown here is derived from an EMBL/GenBank/DDBJ whole genome shotgun (WGS) entry which is preliminary data.</text>
</comment>
<evidence type="ECO:0000256" key="1">
    <source>
        <dbReference type="SAM" id="MobiDB-lite"/>
    </source>
</evidence>
<name>A0A843TPP5_COLES</name>
<dbReference type="EMBL" id="NMUH01000068">
    <property type="protein sequence ID" value="MQL70439.1"/>
    <property type="molecule type" value="Genomic_DNA"/>
</dbReference>
<sequence length="902" mass="98113">MEYFLQGHDYQIWSIIEEGDLVVTNEKAQWTDDDRKKIFLNCKAKSILCCALSKKEFNRVSACKSSMEMWEKLRITYEGTDKVKETRINILVTQYERFQMQSGESITQMFSRFTDITNGLTGLAKTYEIGDMVRKILRSLPSSWTPKVTAIEEANNRLRDGKLDINQLNAFNYLLHFIVCQILVPRSATFSTCSKADSDMMFWAIQNKEINMPAVMMERMTFARDQIWDTNSKLNVSLPYAHMLTKVFKHFGIDLAGAVVEKMGQSIRSRNLRKSGFSVIDGVWSKTTVAEGEAIIGDILDVQEEAAEPAAVVQAAVEQRIEIEPEVPSLPAELAEVAVEDVGSPLIQIVSQSPEGPEEEAMVGAADNLPTSIIASILRDVVDSVLTSPVTSETGGITKEIVASGHIEESVATSVQEEQSSAPSSVILEDAPIQGEQEFMEEDDPIQGEQSKEGQEEEAAHHDEPIGDVPIDEDLPRDQNDVREGETASSSDSDDDQPPPASEARQKGKEVELEVPLLSDTPHKRQIRQKIAINLKPVIERLDAQGTIPCSLQSNVSSIFMSQASATKEISNIRNAMKWFNQEMGSMKSLLGDILKVVGAQIPPPPPPASQVPESGPSRPSFREAGPTGPEAATAPAEVAANVEGPSELADQVKGPPGQAEQGSGPSGPLESESVQKEAEASLAPKPPAPSSPSHTPIPPTPPSAPTAPPAPQTFKKPQSRSVSSPAPFQSTSSPASSTTIPSPSPILEAPPASSAGASSSSSGPSLGSVDVLLTTSHSFLHPTPPPSFITIIPERAQLNSPFMEQIKDEFEEGILREYHQGHVSAEVLAPILSECERLTSSEWSKFYPLPAQQLFALNEAQAREGKPAISAATFLDMNSIHLVDDPFKVWEERYKVYVALH</sequence>
<evidence type="ECO:0000313" key="3">
    <source>
        <dbReference type="Proteomes" id="UP000652761"/>
    </source>
</evidence>
<feature type="compositionally biased region" description="Low complexity" evidence="1">
    <location>
        <begin position="750"/>
        <end position="767"/>
    </location>
</feature>
<feature type="compositionally biased region" description="Basic and acidic residues" evidence="1">
    <location>
        <begin position="450"/>
        <end position="465"/>
    </location>
</feature>
<dbReference type="OrthoDB" id="785014at2759"/>
<feature type="compositionally biased region" description="Basic and acidic residues" evidence="1">
    <location>
        <begin position="474"/>
        <end position="486"/>
    </location>
</feature>
<reference evidence="2" key="1">
    <citation type="submission" date="2017-07" db="EMBL/GenBank/DDBJ databases">
        <title>Taro Niue Genome Assembly and Annotation.</title>
        <authorList>
            <person name="Atibalentja N."/>
            <person name="Keating K."/>
            <person name="Fields C.J."/>
        </authorList>
    </citation>
    <scope>NUCLEOTIDE SEQUENCE</scope>
    <source>
        <strain evidence="2">Niue_2</strain>
        <tissue evidence="2">Leaf</tissue>
    </source>
</reference>
<proteinExistence type="predicted"/>
<keyword evidence="3" id="KW-1185">Reference proteome</keyword>
<dbReference type="Proteomes" id="UP000652761">
    <property type="component" value="Unassembled WGS sequence"/>
</dbReference>
<feature type="compositionally biased region" description="Low complexity" evidence="1">
    <location>
        <begin position="663"/>
        <end position="673"/>
    </location>
</feature>
<gene>
    <name evidence="2" type="ORF">Taro_002752</name>
</gene>
<organism evidence="2 3">
    <name type="scientific">Colocasia esculenta</name>
    <name type="common">Wild taro</name>
    <name type="synonym">Arum esculentum</name>
    <dbReference type="NCBI Taxonomy" id="4460"/>
    <lineage>
        <taxon>Eukaryota</taxon>
        <taxon>Viridiplantae</taxon>
        <taxon>Streptophyta</taxon>
        <taxon>Embryophyta</taxon>
        <taxon>Tracheophyta</taxon>
        <taxon>Spermatophyta</taxon>
        <taxon>Magnoliopsida</taxon>
        <taxon>Liliopsida</taxon>
        <taxon>Araceae</taxon>
        <taxon>Aroideae</taxon>
        <taxon>Colocasieae</taxon>
        <taxon>Colocasia</taxon>
    </lineage>
</organism>
<evidence type="ECO:0000313" key="2">
    <source>
        <dbReference type="EMBL" id="MQL70439.1"/>
    </source>
</evidence>
<dbReference type="PANTHER" id="PTHR34676">
    <property type="entry name" value="DUF4219 DOMAIN-CONTAINING PROTEIN-RELATED"/>
    <property type="match status" value="1"/>
</dbReference>
<feature type="compositionally biased region" description="Pro residues" evidence="1">
    <location>
        <begin position="685"/>
        <end position="712"/>
    </location>
</feature>
<feature type="region of interest" description="Disordered" evidence="1">
    <location>
        <begin position="442"/>
        <end position="512"/>
    </location>
</feature>
<dbReference type="PANTHER" id="PTHR34676:SF8">
    <property type="entry name" value="TRANSMEMBRANE PROTEIN"/>
    <property type="match status" value="1"/>
</dbReference>
<feature type="compositionally biased region" description="Low complexity" evidence="1">
    <location>
        <begin position="722"/>
        <end position="742"/>
    </location>
</feature>
<dbReference type="Pfam" id="PF14223">
    <property type="entry name" value="Retrotran_gag_2"/>
    <property type="match status" value="1"/>
</dbReference>
<feature type="compositionally biased region" description="Low complexity" evidence="1">
    <location>
        <begin position="624"/>
        <end position="641"/>
    </location>
</feature>
<protein>
    <submittedName>
        <fullName evidence="2">Uncharacterized protein</fullName>
    </submittedName>
</protein>
<dbReference type="AlphaFoldDB" id="A0A843TPP5"/>
<feature type="region of interest" description="Disordered" evidence="1">
    <location>
        <begin position="599"/>
        <end position="767"/>
    </location>
</feature>